<dbReference type="InterPro" id="IPR016040">
    <property type="entry name" value="NAD(P)-bd_dom"/>
</dbReference>
<evidence type="ECO:0000256" key="1">
    <source>
        <dbReference type="SAM" id="SignalP"/>
    </source>
</evidence>
<evidence type="ECO:0000313" key="4">
    <source>
        <dbReference type="EMBL" id="KAG5662483.1"/>
    </source>
</evidence>
<evidence type="ECO:0008006" key="6">
    <source>
        <dbReference type="Google" id="ProtNLM"/>
    </source>
</evidence>
<feature type="domain" description="NAD(P)-binding" evidence="3">
    <location>
        <begin position="1310"/>
        <end position="1441"/>
    </location>
</feature>
<dbReference type="InterPro" id="IPR010730">
    <property type="entry name" value="HET"/>
</dbReference>
<dbReference type="InterPro" id="IPR036291">
    <property type="entry name" value="NAD(P)-bd_dom_sf"/>
</dbReference>
<dbReference type="Pfam" id="PF06985">
    <property type="entry name" value="HET"/>
    <property type="match status" value="1"/>
</dbReference>
<accession>A0A9P7H660</accession>
<dbReference type="Proteomes" id="UP000782241">
    <property type="component" value="Unassembled WGS sequence"/>
</dbReference>
<sequence>MGRWAQPLLLTASVLLSLPSTSTAHPANHHAIHAKAVEIPPVFHPIVNKRQDDPQPEITPLPVVKEAEAAEPTATVPFEAPIAAEDPNDWRSVNCESEGVKDHTQYGPDRWRNVDAGDAWNAVVEGWKLNLTSGRQEKNFANNVSNFFHGPQDMFCETFSDAGSGCQDLNLQCHSVSVPAGYFILHSFENIFAMHSNIWNAVGDAVRDNDIGSIASEFGKVPPKEGGLATSILIDIAMMAWGIVMGPAWNKLIGPKFTDSTNAGTLKDTTNDLVKNSLTLTKDILNSRAKDQLGVQNGLTEQMQGLTQGWKDGVLETQKWLFGGSEGGYNQLGAMISDASMFGDSWLLDRGDHAKQVKRSINAFLIPMAWQYSPDVVKPFIAESDVACDQDPGWNHEASFTQSYQRWVMEDALKDGRICIDGKSYWLLGGRSSDVNCNNKNGDAECGDFALPPGWESLRDKKYTDISLDNVVRGSLNSKAANGGKNGFKLDLGDEPSREVLDSLAGSGIEAAGVFNIPICSMDEIIENYYQCGDTEEDIRIDPTLCRTCWNLYGGSASTAIFLGGVSMHENSGSINATRAIQAGNVEKVPAWGGQGRIDYASWQISIYLPDIPGSALGGCPSCLLLQQILTKLTMGTLNCNDPELWLEIVFCKGNVLRMKLIRGSAPDDDAFDMFSSGGGNTDGVLLENYEIYTLPGSPCPWPTIGSSMNIERPDWSLPTEIGGLVGHIEPDPTTKSSFDRVKSWIKTCKNEHTVCSEAEISVKSQLPKRVIDIGPGTNDGIHIFVHDDSTTRITEPYIALSHCWGKTQHLISTKATLDQWKQNIPFNRFAKTFQDAIIISRELGIRYVWIDSLCIVQDDKQDWEIEAAKMASIYNGAELVLSATGSADGAGGCLFEREPFVTVAGTFPDGKPFEVYGRKMAKHSVFGWDTDPNMSKGSSNPITGTTISDVLDHPLMTRAWCFQERLLATRILHYTKNEMVFDCLSSMECECGALEKHEDDPLVPARRIMKTGHKFIKGTKSYRGSSTNPSVPLQGEAKEFMEHHELWRDLIVQYSQKQITQRSDGLPAIAGLATEWLGKDTGRYLAGLWEKDLLNGLRWMPDEKDSGEEPQYIAPSWSWLSVHRGVTWGLESFEYDKFFVTVDFDRTACPPSGQNKFGAVECGYIFLTGHAMPMTISIDGNRVWLEKPGNAARKPFERPDSLFRINKLKTKEVLCLRLSTRMTTRNGWDDDAALVLVKADGEVLDRQPEEVRKFGNVYQRLGTGALIPNRLFLPGDGAFNSIHYIKMPKYVLTGADGNLGRIAASFATEIAKPGDELVFTTYKEDAIPADLRKAWTDKGAKVEVATYDDIDSLKAVFQGAEAVSLISTWLFGEGRRRQAQAVVDAAKTCGVKRVCYTSFVGAGIEAENEEDIPFLPRDHHFIEKIIYASGLDYNIQRNYLYADNIPTLFAQSWKFCGDRWLVNTHGQAGAYVAREDCGNVLAALLLGRGEPNKVYEISGPEAVTNEEVFKWMCDQSGYKGEIIDLPDEELKSWWLDHGLPADFFGDFSKLPMKLCIGDLLCCGEMVAEGFMAKTTDSVEKLTGQKPKPYKEALLQYKELFPKA</sequence>
<feature type="domain" description="Heterokaryon incompatibility" evidence="2">
    <location>
        <begin position="798"/>
        <end position="965"/>
    </location>
</feature>
<name>A0A9P7H660_9HYPO</name>
<dbReference type="SUPFAM" id="SSF51735">
    <property type="entry name" value="NAD(P)-binding Rossmann-fold domains"/>
    <property type="match status" value="1"/>
</dbReference>
<gene>
    <name evidence="4" type="ORF">KAF25_004901</name>
</gene>
<dbReference type="PANTHER" id="PTHR33112">
    <property type="entry name" value="DOMAIN PROTEIN, PUTATIVE-RELATED"/>
    <property type="match status" value="1"/>
</dbReference>
<evidence type="ECO:0000259" key="2">
    <source>
        <dbReference type="Pfam" id="PF06985"/>
    </source>
</evidence>
<dbReference type="PANTHER" id="PTHR33112:SF16">
    <property type="entry name" value="HETEROKARYON INCOMPATIBILITY DOMAIN-CONTAINING PROTEIN"/>
    <property type="match status" value="1"/>
</dbReference>
<organism evidence="4 5">
    <name type="scientific">Fusarium avenaceum</name>
    <dbReference type="NCBI Taxonomy" id="40199"/>
    <lineage>
        <taxon>Eukaryota</taxon>
        <taxon>Fungi</taxon>
        <taxon>Dikarya</taxon>
        <taxon>Ascomycota</taxon>
        <taxon>Pezizomycotina</taxon>
        <taxon>Sordariomycetes</taxon>
        <taxon>Hypocreomycetidae</taxon>
        <taxon>Hypocreales</taxon>
        <taxon>Nectriaceae</taxon>
        <taxon>Fusarium</taxon>
        <taxon>Fusarium tricinctum species complex</taxon>
    </lineage>
</organism>
<keyword evidence="5" id="KW-1185">Reference proteome</keyword>
<reference evidence="4" key="1">
    <citation type="submission" date="2021-04" db="EMBL/GenBank/DDBJ databases">
        <title>Draft genome of Fusarium avenaceum strain F156N33, isolated from an atmospheric sample in Virginia.</title>
        <authorList>
            <person name="Yang S."/>
            <person name="Vinatzer B.A."/>
            <person name="Coleman J."/>
        </authorList>
    </citation>
    <scope>NUCLEOTIDE SEQUENCE</scope>
    <source>
        <strain evidence="4">F156N33</strain>
    </source>
</reference>
<feature type="chain" id="PRO_5040242158" description="NmrA-like domain-containing protein" evidence="1">
    <location>
        <begin position="25"/>
        <end position="1604"/>
    </location>
</feature>
<dbReference type="Gene3D" id="3.90.25.10">
    <property type="entry name" value="UDP-galactose 4-epimerase, domain 1"/>
    <property type="match status" value="1"/>
</dbReference>
<proteinExistence type="predicted"/>
<feature type="signal peptide" evidence="1">
    <location>
        <begin position="1"/>
        <end position="24"/>
    </location>
</feature>
<dbReference type="Pfam" id="PF13460">
    <property type="entry name" value="NAD_binding_10"/>
    <property type="match status" value="1"/>
</dbReference>
<comment type="caution">
    <text evidence="4">The sequence shown here is derived from an EMBL/GenBank/DDBJ whole genome shotgun (WGS) entry which is preliminary data.</text>
</comment>
<dbReference type="Gene3D" id="3.40.50.720">
    <property type="entry name" value="NAD(P)-binding Rossmann-like Domain"/>
    <property type="match status" value="1"/>
</dbReference>
<protein>
    <recommendedName>
        <fullName evidence="6">NmrA-like domain-containing protein</fullName>
    </recommendedName>
</protein>
<dbReference type="EMBL" id="JAGPUO010000005">
    <property type="protein sequence ID" value="KAG5662483.1"/>
    <property type="molecule type" value="Genomic_DNA"/>
</dbReference>
<keyword evidence="1" id="KW-0732">Signal</keyword>
<evidence type="ECO:0000313" key="5">
    <source>
        <dbReference type="Proteomes" id="UP000782241"/>
    </source>
</evidence>
<evidence type="ECO:0000259" key="3">
    <source>
        <dbReference type="Pfam" id="PF13460"/>
    </source>
</evidence>